<organism evidence="2 3">
    <name type="scientific">Mycobacterium phage MrMagoo</name>
    <dbReference type="NCBI Taxonomy" id="1927020"/>
    <lineage>
        <taxon>Viruses</taxon>
        <taxon>Duplodnaviria</taxon>
        <taxon>Heunggongvirae</taxon>
        <taxon>Uroviricota</taxon>
        <taxon>Caudoviricetes</taxon>
        <taxon>Vilmaviridae</taxon>
        <taxon>Mclasvirinae</taxon>
        <taxon>Reyvirus</taxon>
        <taxon>Reyvirus mrmagoo</taxon>
    </lineage>
</organism>
<feature type="region of interest" description="Disordered" evidence="1">
    <location>
        <begin position="1"/>
        <end position="24"/>
    </location>
</feature>
<evidence type="ECO:0000256" key="1">
    <source>
        <dbReference type="SAM" id="MobiDB-lite"/>
    </source>
</evidence>
<keyword evidence="3" id="KW-1185">Reference proteome</keyword>
<dbReference type="RefSeq" id="YP_010014006.1">
    <property type="nucleotide sequence ID" value="NC_053515.1"/>
</dbReference>
<name>A0A1L6BYN7_9CAUD</name>
<evidence type="ECO:0000313" key="3">
    <source>
        <dbReference type="Proteomes" id="UP000225965"/>
    </source>
</evidence>
<dbReference type="EMBL" id="KY223999">
    <property type="protein sequence ID" value="APQ42203.1"/>
    <property type="molecule type" value="Genomic_DNA"/>
</dbReference>
<evidence type="ECO:0000313" key="2">
    <source>
        <dbReference type="EMBL" id="APQ42203.1"/>
    </source>
</evidence>
<protein>
    <submittedName>
        <fullName evidence="2">Uncharacterized protein</fullName>
    </submittedName>
</protein>
<gene>
    <name evidence="2" type="primary">100</name>
    <name evidence="2" type="ORF">PBI_MRMAGOO_100</name>
</gene>
<dbReference type="GeneID" id="63210663"/>
<dbReference type="KEGG" id="vg:63210663"/>
<accession>A0A1L6BYN7</accession>
<dbReference type="Proteomes" id="UP000225965">
    <property type="component" value="Segment"/>
</dbReference>
<reference evidence="2 3" key="1">
    <citation type="submission" date="2016-11" db="EMBL/GenBank/DDBJ databases">
        <authorList>
            <person name="Brown T."/>
            <person name="Davidson K."/>
            <person name="Doll Z."/>
            <person name="Jansson R."/>
            <person name="Janyszek T."/>
            <person name="Lwin C."/>
            <person name="Patil S."/>
            <person name="Piper J."/>
            <person name="Rajendiran N."/>
            <person name="Rittenhouse N.L."/>
            <person name="Younker T.P."/>
            <person name="Zhang J."/>
            <person name="Garlena R.A."/>
            <person name="Russell D.A."/>
            <person name="Pope W.H."/>
            <person name="Jacobs-Sera D."/>
            <person name="Hatfull G.F."/>
        </authorList>
    </citation>
    <scope>NUCLEOTIDE SEQUENCE [LARGE SCALE GENOMIC DNA]</scope>
</reference>
<feature type="region of interest" description="Disordered" evidence="1">
    <location>
        <begin position="40"/>
        <end position="71"/>
    </location>
</feature>
<proteinExistence type="predicted"/>
<sequence length="71" mass="7676">MTTRQDKARKKFRQTRGYNPSESQLTSYMATLPATFYDSGSYDSGSSSSYDSGSSYCDSGSSFSDGGSCSF</sequence>